<protein>
    <submittedName>
        <fullName evidence="4">HTH-type transcriptional activator Btr</fullName>
    </submittedName>
</protein>
<dbReference type="SUPFAM" id="SSF46689">
    <property type="entry name" value="Homeodomain-like"/>
    <property type="match status" value="2"/>
</dbReference>
<dbReference type="AlphaFoldDB" id="A0A518AJS8"/>
<evidence type="ECO:0000256" key="1">
    <source>
        <dbReference type="ARBA" id="ARBA00023015"/>
    </source>
</evidence>
<proteinExistence type="predicted"/>
<evidence type="ECO:0000313" key="4">
    <source>
        <dbReference type="EMBL" id="QDU54991.1"/>
    </source>
</evidence>
<dbReference type="PANTHER" id="PTHR43436:SF1">
    <property type="entry name" value="TRANSCRIPTIONAL REGULATORY PROTEIN"/>
    <property type="match status" value="1"/>
</dbReference>
<organism evidence="4 5">
    <name type="scientific">Aeoliella mucimassa</name>
    <dbReference type="NCBI Taxonomy" id="2527972"/>
    <lineage>
        <taxon>Bacteria</taxon>
        <taxon>Pseudomonadati</taxon>
        <taxon>Planctomycetota</taxon>
        <taxon>Planctomycetia</taxon>
        <taxon>Pirellulales</taxon>
        <taxon>Lacipirellulaceae</taxon>
        <taxon>Aeoliella</taxon>
    </lineage>
</organism>
<dbReference type="GO" id="GO:0003700">
    <property type="term" value="F:DNA-binding transcription factor activity"/>
    <property type="evidence" value="ECO:0007669"/>
    <property type="project" value="InterPro"/>
</dbReference>
<feature type="domain" description="HTH araC/xylS-type" evidence="3">
    <location>
        <begin position="153"/>
        <end position="251"/>
    </location>
</feature>
<evidence type="ECO:0000259" key="3">
    <source>
        <dbReference type="PROSITE" id="PS01124"/>
    </source>
</evidence>
<dbReference type="InterPro" id="IPR018060">
    <property type="entry name" value="HTH_AraC"/>
</dbReference>
<dbReference type="EMBL" id="CP036278">
    <property type="protein sequence ID" value="QDU54991.1"/>
    <property type="molecule type" value="Genomic_DNA"/>
</dbReference>
<dbReference type="Pfam" id="PF12833">
    <property type="entry name" value="HTH_18"/>
    <property type="match status" value="1"/>
</dbReference>
<name>A0A518AJS8_9BACT</name>
<dbReference type="KEGG" id="amuc:Pan181_11760"/>
<dbReference type="InterPro" id="IPR009594">
    <property type="entry name" value="Tscrpt_reg_HTH_AraC_N"/>
</dbReference>
<gene>
    <name evidence="4" type="primary">btr</name>
    <name evidence="4" type="ORF">Pan181_11760</name>
</gene>
<dbReference type="GO" id="GO:0043565">
    <property type="term" value="F:sequence-specific DNA binding"/>
    <property type="evidence" value="ECO:0007669"/>
    <property type="project" value="InterPro"/>
</dbReference>
<reference evidence="4 5" key="1">
    <citation type="submission" date="2019-02" db="EMBL/GenBank/DDBJ databases">
        <title>Deep-cultivation of Planctomycetes and their phenomic and genomic characterization uncovers novel biology.</title>
        <authorList>
            <person name="Wiegand S."/>
            <person name="Jogler M."/>
            <person name="Boedeker C."/>
            <person name="Pinto D."/>
            <person name="Vollmers J."/>
            <person name="Rivas-Marin E."/>
            <person name="Kohn T."/>
            <person name="Peeters S.H."/>
            <person name="Heuer A."/>
            <person name="Rast P."/>
            <person name="Oberbeckmann S."/>
            <person name="Bunk B."/>
            <person name="Jeske O."/>
            <person name="Meyerdierks A."/>
            <person name="Storesund J.E."/>
            <person name="Kallscheuer N."/>
            <person name="Luecker S."/>
            <person name="Lage O.M."/>
            <person name="Pohl T."/>
            <person name="Merkel B.J."/>
            <person name="Hornburger P."/>
            <person name="Mueller R.-W."/>
            <person name="Bruemmer F."/>
            <person name="Labrenz M."/>
            <person name="Spormann A.M."/>
            <person name="Op den Camp H."/>
            <person name="Overmann J."/>
            <person name="Amann R."/>
            <person name="Jetten M.S.M."/>
            <person name="Mascher T."/>
            <person name="Medema M.H."/>
            <person name="Devos D.P."/>
            <person name="Kaster A.-K."/>
            <person name="Ovreas L."/>
            <person name="Rohde M."/>
            <person name="Galperin M.Y."/>
            <person name="Jogler C."/>
        </authorList>
    </citation>
    <scope>NUCLEOTIDE SEQUENCE [LARGE SCALE GENOMIC DNA]</scope>
    <source>
        <strain evidence="4 5">Pan181</strain>
    </source>
</reference>
<keyword evidence="1" id="KW-0805">Transcription regulation</keyword>
<evidence type="ECO:0000256" key="2">
    <source>
        <dbReference type="ARBA" id="ARBA00023163"/>
    </source>
</evidence>
<dbReference type="Gene3D" id="1.10.10.60">
    <property type="entry name" value="Homeodomain-like"/>
    <property type="match status" value="1"/>
</dbReference>
<accession>A0A518AJS8</accession>
<dbReference type="SMART" id="SM00342">
    <property type="entry name" value="HTH_ARAC"/>
    <property type="match status" value="1"/>
</dbReference>
<keyword evidence="5" id="KW-1185">Reference proteome</keyword>
<dbReference type="Pfam" id="PF06719">
    <property type="entry name" value="AraC_N"/>
    <property type="match status" value="1"/>
</dbReference>
<dbReference type="Proteomes" id="UP000315750">
    <property type="component" value="Chromosome"/>
</dbReference>
<dbReference type="RefSeq" id="WP_145245908.1">
    <property type="nucleotide sequence ID" value="NZ_CP036278.1"/>
</dbReference>
<dbReference type="PROSITE" id="PS01124">
    <property type="entry name" value="HTH_ARAC_FAMILY_2"/>
    <property type="match status" value="1"/>
</dbReference>
<dbReference type="OrthoDB" id="34150at2"/>
<sequence length="262" mass="29675">MNHSLVGPSFCVIAQGSKEVLLGDDRFRYDPAHYLITTMELPLTSEVVQASPEEPYLSFRLVLDPSVVTAVMVESGRAITNRNRSVKAVNVSPLDANLLDAIVRLVRLTESPEEYAVLSPLVIREIVFRLLTGSQGDRMLHLATLGGDVHRMARAVERIRRDFDQPLSIEQLAQELHMSVSGLHAHFKEVTAMSPLQFQKQLRLQEARRLMLSEDLDAAQAGFRVGYQDASYFNRDYKRQFGEPPKRDIERLREWSSADQQA</sequence>
<dbReference type="PANTHER" id="PTHR43436">
    <property type="entry name" value="ARAC-FAMILY TRANSCRIPTIONAL REGULATOR"/>
    <property type="match status" value="1"/>
</dbReference>
<keyword evidence="2" id="KW-0804">Transcription</keyword>
<evidence type="ECO:0000313" key="5">
    <source>
        <dbReference type="Proteomes" id="UP000315750"/>
    </source>
</evidence>
<dbReference type="InterPro" id="IPR009057">
    <property type="entry name" value="Homeodomain-like_sf"/>
</dbReference>